<reference evidence="3 4" key="1">
    <citation type="submission" date="2016-07" db="EMBL/GenBank/DDBJ databases">
        <title>Whole-genome of two Shewanella species isolated from a digestive organ of sea cucumber Apostichopus japonicus Selenka 1867.</title>
        <authorList>
            <person name="Hong H.-H."/>
            <person name="Choi H."/>
            <person name="Cheon S."/>
            <person name="Oh J.-S."/>
            <person name="Lee H.-G."/>
            <person name="Park C."/>
        </authorList>
    </citation>
    <scope>NUCLEOTIDE SEQUENCE [LARGE SCALE GENOMIC DNA]</scope>
    <source>
        <strain evidence="3 4">CSB03KR</strain>
    </source>
</reference>
<accession>A0A1E5ITR5</accession>
<organism evidence="3 4">
    <name type="scientific">Shewanella colwelliana</name>
    <name type="common">Alteromonas colwelliana</name>
    <dbReference type="NCBI Taxonomy" id="23"/>
    <lineage>
        <taxon>Bacteria</taxon>
        <taxon>Pseudomonadati</taxon>
        <taxon>Pseudomonadota</taxon>
        <taxon>Gammaproteobacteria</taxon>
        <taxon>Alteromonadales</taxon>
        <taxon>Shewanellaceae</taxon>
        <taxon>Shewanella</taxon>
    </lineage>
</organism>
<dbReference type="Pfam" id="PF00092">
    <property type="entry name" value="VWA"/>
    <property type="match status" value="1"/>
</dbReference>
<proteinExistence type="predicted"/>
<evidence type="ECO:0000259" key="2">
    <source>
        <dbReference type="PROSITE" id="PS50234"/>
    </source>
</evidence>
<evidence type="ECO:0000313" key="4">
    <source>
        <dbReference type="Proteomes" id="UP000095230"/>
    </source>
</evidence>
<sequence>MSFTVTIDDDNNGTATQVVVVTITGTNDLPVINAAATVVSEEGLLAGIIDNIGDPSDQTDLKTNGGVITFTDPDASDSSAFTVSLSGPSTNVYSDEQLVSWSWDSQTNTLTGSVGNTVIMTIVLGSVSGDVSGYSVAYTVNLLGPVDHELNSIEDIMLLNFGVTINDGSGDATTTLSVTIEDDSGVDQVDESLVHDISHSVGSTVTADLFNPGADGFGEVNFELITSGLKHDGYDLVYTMSGNTLTASANGVDIFTLTAVLDGNGHYDYQFVLLQEMDQEAIVNYDIGSAPAGNNLTYFVDFDGSIYAQNGQAASVISTITGYTNGVSSQINSNSHGIGVGPQTSISANESIKIEYGVDGTSILAVNLGTNNNGNHTGSADIQYIVTYSDNSTKVVNITTTNGIFLIEELEHNGLAIMSIEIFHVNGEDFQINGLSSSGIIFNSPIDLEFAYTATDNDGDAIPFTNDNNGHFYITLTPDNYVPNAINNAYKVDSGGVISSNVITDDTGSGADSDANGHNLKVTHINGAELTFVNGIATVNVAGGVLTIQEDGTYTYQHNGNGSAPVRFTYEISDSNGGTDTAAVEIEIFNHQTLNPGDDTHQGSDGNDLIVSDTTSIVPGEDYNIAFLIDTSGSMGQSAVNTAKAQILSVIEQLVANASQPNSGTVNILLVDFASSAQTLISIDLTANDVLTQISDAMRSMSSGGQTNYYAAFNEVYNWFATGLASQNSGTNLTYFITDGRPTSDGGIPGSSYQNGLAAFNLLSALSIIQAIGLGNNINSNVLENFDSDGQILNNVDVSNLADAILQSSLLPGNDVITAGDGHDIVFGDLAQFTGINTQGYDALKEYVSTQTNISINDITDVEIHGYISEHTDEFDISGADDGSDTIYGGNGNDILFGQGDDDILIGGLGSDVLIGGTGSDIMDGGVDTDRDTFVWNLGSADGSTDTVVNFDVNYDALDLSSILIDEETGTFSLDQYLEFNFSGGNTEISVDSNHDGVTDLIIVLENVDLTDNNSLSDNQVITNLLNNENLIIDTIP</sequence>
<keyword evidence="1" id="KW-0106">Calcium</keyword>
<name>A0A1E5ITR5_SHECO</name>
<dbReference type="PROSITE" id="PS00330">
    <property type="entry name" value="HEMOLYSIN_CALCIUM"/>
    <property type="match status" value="1"/>
</dbReference>
<dbReference type="STRING" id="23.BEL05_06150"/>
<evidence type="ECO:0000313" key="3">
    <source>
        <dbReference type="EMBL" id="OEG73935.1"/>
    </source>
</evidence>
<dbReference type="InterPro" id="IPR001343">
    <property type="entry name" value="Hemolysn_Ca-bd"/>
</dbReference>
<dbReference type="NCBIfam" id="TIGR03661">
    <property type="entry name" value="T1SS_VCA0849"/>
    <property type="match status" value="1"/>
</dbReference>
<dbReference type="PROSITE" id="PS50234">
    <property type="entry name" value="VWFA"/>
    <property type="match status" value="1"/>
</dbReference>
<dbReference type="InterPro" id="IPR018511">
    <property type="entry name" value="Hemolysin-typ_Ca-bd_CS"/>
</dbReference>
<dbReference type="InterPro" id="IPR002035">
    <property type="entry name" value="VWF_A"/>
</dbReference>
<dbReference type="EMBL" id="MCBT01000031">
    <property type="protein sequence ID" value="OEG73935.1"/>
    <property type="molecule type" value="Genomic_DNA"/>
</dbReference>
<dbReference type="GO" id="GO:0005509">
    <property type="term" value="F:calcium ion binding"/>
    <property type="evidence" value="ECO:0007669"/>
    <property type="project" value="InterPro"/>
</dbReference>
<evidence type="ECO:0000256" key="1">
    <source>
        <dbReference type="ARBA" id="ARBA00022837"/>
    </source>
</evidence>
<dbReference type="AlphaFoldDB" id="A0A1E5ITR5"/>
<comment type="caution">
    <text evidence="3">The sequence shown here is derived from an EMBL/GenBank/DDBJ whole genome shotgun (WGS) entry which is preliminary data.</text>
</comment>
<dbReference type="SUPFAM" id="SSF51120">
    <property type="entry name" value="beta-Roll"/>
    <property type="match status" value="1"/>
</dbReference>
<dbReference type="Pfam" id="PF00353">
    <property type="entry name" value="HemolysinCabind"/>
    <property type="match status" value="2"/>
</dbReference>
<feature type="domain" description="VWFA" evidence="2">
    <location>
        <begin position="624"/>
        <end position="810"/>
    </location>
</feature>
<dbReference type="Pfam" id="PF17963">
    <property type="entry name" value="Big_9"/>
    <property type="match status" value="1"/>
</dbReference>
<gene>
    <name evidence="3" type="ORF">BEL05_06150</name>
</gene>
<dbReference type="SMART" id="SM00327">
    <property type="entry name" value="VWA"/>
    <property type="match status" value="1"/>
</dbReference>
<dbReference type="PRINTS" id="PR00313">
    <property type="entry name" value="CABNDNGRPT"/>
</dbReference>
<dbReference type="Gene3D" id="2.150.10.10">
    <property type="entry name" value="Serralysin-like metalloprotease, C-terminal"/>
    <property type="match status" value="1"/>
</dbReference>
<protein>
    <recommendedName>
        <fullName evidence="2">VWFA domain-containing protein</fullName>
    </recommendedName>
</protein>
<dbReference type="SUPFAM" id="SSF53300">
    <property type="entry name" value="vWA-like"/>
    <property type="match status" value="1"/>
</dbReference>
<dbReference type="InterPro" id="IPR011049">
    <property type="entry name" value="Serralysin-like_metalloprot_C"/>
</dbReference>
<dbReference type="Proteomes" id="UP000095230">
    <property type="component" value="Unassembled WGS sequence"/>
</dbReference>
<dbReference type="Gene3D" id="3.40.50.410">
    <property type="entry name" value="von Willebrand factor, type A domain"/>
    <property type="match status" value="1"/>
</dbReference>
<dbReference type="InterPro" id="IPR019960">
    <property type="entry name" value="T1SS_VCA0849"/>
</dbReference>
<dbReference type="InterPro" id="IPR036465">
    <property type="entry name" value="vWFA_dom_sf"/>
</dbReference>
<dbReference type="CDD" id="cd00198">
    <property type="entry name" value="vWFA"/>
    <property type="match status" value="1"/>
</dbReference>